<dbReference type="InterPro" id="IPR004089">
    <property type="entry name" value="MCPsignal_dom"/>
</dbReference>
<keyword evidence="3 5" id="KW-0807">Transducer</keyword>
<name>A7N6C7_VIBC1</name>
<keyword evidence="6" id="KW-0175">Coiled coil</keyword>
<keyword evidence="7" id="KW-1133">Transmembrane helix</keyword>
<dbReference type="GO" id="GO:0006935">
    <property type="term" value="P:chemotaxis"/>
    <property type="evidence" value="ECO:0007669"/>
    <property type="project" value="InterPro"/>
</dbReference>
<dbReference type="FunFam" id="1.10.287.950:FF:000001">
    <property type="entry name" value="Methyl-accepting chemotaxis sensory transducer"/>
    <property type="match status" value="1"/>
</dbReference>
<gene>
    <name evidence="11" type="ordered locus">VIBHAR_05136</name>
</gene>
<dbReference type="PANTHER" id="PTHR32089">
    <property type="entry name" value="METHYL-ACCEPTING CHEMOTAXIS PROTEIN MCPB"/>
    <property type="match status" value="1"/>
</dbReference>
<sequence length="558" mass="61032">MIIVIIFRGSIMRQLLSTLSIKSQVFVPVLFTVILLIVGLSIGIGKLEKAFDKVTVSTNKLIVHKEELGSIVDNTYAMRIKAIYSLFRAEDVKTLNQELQQRQTTNREFLNSIDKIEGIQAEVNAMRDAMNHYVDFTRVTMTPLLNTKHTSEYTTSDFEREYESAMGQYRLAGEAMIKAIDNLSKKLNQIVTDEVEENGILHSDTLTYSTVSLVVILSIASLISWLLASYIVAPIRNLQQTMQEVAKGNLLVEADEVGKNEVSQLAHDVNQTIHQLRGTVDSLVRISEDVASASTELATVMTQSSANSDQEKQEVEQVASAINQLESTAAEVSSNAQQADSASNEASKLTSQSLSMFEESTRASAKMADQLNEAAHVVTSLKDQSEQIGKVIEVIESISEQTNLLALNAAIEAARAGESGRGFAVVADEVRMLAARTQESTKEIQTIIEELQQQSGHANESMHSSLAMLEDNQSLAAEVSRSLSDINSAISDLNAINTQVATASEEQKQVTSDINNNLSTIYELVSQNVTGITQSAAAAQELSGLAENQKHQLKQFQV</sequence>
<evidence type="ECO:0000256" key="7">
    <source>
        <dbReference type="SAM" id="Phobius"/>
    </source>
</evidence>
<evidence type="ECO:0000256" key="1">
    <source>
        <dbReference type="ARBA" id="ARBA00004429"/>
    </source>
</evidence>
<dbReference type="Gene3D" id="1.10.287.950">
    <property type="entry name" value="Methyl-accepting chemotaxis protein"/>
    <property type="match status" value="1"/>
</dbReference>
<feature type="domain" description="T-SNARE coiled-coil homology" evidence="9">
    <location>
        <begin position="473"/>
        <end position="535"/>
    </location>
</feature>
<keyword evidence="7" id="KW-0812">Transmembrane</keyword>
<dbReference type="Pfam" id="PF00672">
    <property type="entry name" value="HAMP"/>
    <property type="match status" value="1"/>
</dbReference>
<dbReference type="SMART" id="SM00283">
    <property type="entry name" value="MA"/>
    <property type="match status" value="1"/>
</dbReference>
<dbReference type="CDD" id="cd11386">
    <property type="entry name" value="MCP_signal"/>
    <property type="match status" value="1"/>
</dbReference>
<dbReference type="PROSITE" id="PS50111">
    <property type="entry name" value="CHEMOTAXIS_TRANSDUC_2"/>
    <property type="match status" value="1"/>
</dbReference>
<dbReference type="GO" id="GO:0007165">
    <property type="term" value="P:signal transduction"/>
    <property type="evidence" value="ECO:0007669"/>
    <property type="project" value="UniProtKB-KW"/>
</dbReference>
<dbReference type="PROSITE" id="PS50192">
    <property type="entry name" value="T_SNARE"/>
    <property type="match status" value="1"/>
</dbReference>
<dbReference type="SUPFAM" id="SSF58104">
    <property type="entry name" value="Methyl-accepting chemotaxis protein (MCP) signaling domain"/>
    <property type="match status" value="1"/>
</dbReference>
<dbReference type="PROSITE" id="PS50885">
    <property type="entry name" value="HAMP"/>
    <property type="match status" value="1"/>
</dbReference>
<accession>A7N6C7</accession>
<dbReference type="SMART" id="SM00304">
    <property type="entry name" value="HAMP"/>
    <property type="match status" value="1"/>
</dbReference>
<dbReference type="Pfam" id="PF00015">
    <property type="entry name" value="MCPsignal"/>
    <property type="match status" value="1"/>
</dbReference>
<evidence type="ECO:0000313" key="12">
    <source>
        <dbReference type="Proteomes" id="UP000008152"/>
    </source>
</evidence>
<evidence type="ECO:0008006" key="13">
    <source>
        <dbReference type="Google" id="ProtNLM"/>
    </source>
</evidence>
<evidence type="ECO:0000256" key="3">
    <source>
        <dbReference type="ARBA" id="ARBA00023224"/>
    </source>
</evidence>
<dbReference type="InterPro" id="IPR000727">
    <property type="entry name" value="T_SNARE_dom"/>
</dbReference>
<keyword evidence="7" id="KW-0472">Membrane</keyword>
<feature type="transmembrane region" description="Helical" evidence="7">
    <location>
        <begin position="211"/>
        <end position="233"/>
    </location>
</feature>
<evidence type="ECO:0000256" key="4">
    <source>
        <dbReference type="ARBA" id="ARBA00029447"/>
    </source>
</evidence>
<dbReference type="PANTHER" id="PTHR32089:SF33">
    <property type="entry name" value="TOXIN COREGULATED PILUS BIOSYNTHESIS PROTEIN I"/>
    <property type="match status" value="1"/>
</dbReference>
<feature type="domain" description="Methyl-accepting transducer" evidence="8">
    <location>
        <begin position="286"/>
        <end position="522"/>
    </location>
</feature>
<evidence type="ECO:0000256" key="5">
    <source>
        <dbReference type="PROSITE-ProRule" id="PRU00284"/>
    </source>
</evidence>
<reference evidence="11 12" key="1">
    <citation type="submission" date="2007-08" db="EMBL/GenBank/DDBJ databases">
        <authorList>
            <consortium name="The Vibrio harveyi Genome Sequencing Project"/>
            <person name="Bassler B."/>
            <person name="Clifton S.W."/>
            <person name="Fulton L."/>
            <person name="Delehaunty K."/>
            <person name="Fronick C."/>
            <person name="Harrison M."/>
            <person name="Markivic C."/>
            <person name="Fulton R."/>
            <person name="Tin-Wollam A.-M."/>
            <person name="Shah N."/>
            <person name="Pepin K."/>
            <person name="Nash W."/>
            <person name="Thiruvilangam P."/>
            <person name="Bhonagiri V."/>
            <person name="Waters C."/>
            <person name="Tu K.C."/>
            <person name="Irgon J."/>
            <person name="Wilson R.K."/>
        </authorList>
    </citation>
    <scope>NUCLEOTIDE SEQUENCE [LARGE SCALE GENOMIC DNA]</scope>
    <source>
        <strain evidence="12">ATCC BAA-1116 / BB120</strain>
    </source>
</reference>
<feature type="transmembrane region" description="Helical" evidence="7">
    <location>
        <begin position="25"/>
        <end position="44"/>
    </location>
</feature>
<dbReference type="InterPro" id="IPR003660">
    <property type="entry name" value="HAMP_dom"/>
</dbReference>
<keyword evidence="2" id="KW-0997">Cell inner membrane</keyword>
<dbReference type="Proteomes" id="UP000008152">
    <property type="component" value="Chromosome II"/>
</dbReference>
<dbReference type="PRINTS" id="PR00260">
    <property type="entry name" value="CHEMTRNSDUCR"/>
</dbReference>
<dbReference type="AlphaFoldDB" id="A7N6C7"/>
<feature type="coiled-coil region" evidence="6">
    <location>
        <begin position="308"/>
        <end position="342"/>
    </location>
</feature>
<evidence type="ECO:0000256" key="2">
    <source>
        <dbReference type="ARBA" id="ARBA00022519"/>
    </source>
</evidence>
<evidence type="ECO:0000259" key="8">
    <source>
        <dbReference type="PROSITE" id="PS50111"/>
    </source>
</evidence>
<dbReference type="GO" id="GO:0005886">
    <property type="term" value="C:plasma membrane"/>
    <property type="evidence" value="ECO:0007669"/>
    <property type="project" value="UniProtKB-SubCell"/>
</dbReference>
<organism evidence="11 12">
    <name type="scientific">Vibrio campbellii (strain ATCC BAA-1116)</name>
    <dbReference type="NCBI Taxonomy" id="2902295"/>
    <lineage>
        <taxon>Bacteria</taxon>
        <taxon>Pseudomonadati</taxon>
        <taxon>Pseudomonadota</taxon>
        <taxon>Gammaproteobacteria</taxon>
        <taxon>Vibrionales</taxon>
        <taxon>Vibrionaceae</taxon>
        <taxon>Vibrio</taxon>
    </lineage>
</organism>
<dbReference type="EMBL" id="CP000790">
    <property type="protein sequence ID" value="ABU73042.1"/>
    <property type="molecule type" value="Genomic_DNA"/>
</dbReference>
<dbReference type="CDD" id="cd06225">
    <property type="entry name" value="HAMP"/>
    <property type="match status" value="1"/>
</dbReference>
<protein>
    <recommendedName>
        <fullName evidence="13">Methyl-accepting chemotaxis protein</fullName>
    </recommendedName>
</protein>
<feature type="domain" description="HAMP" evidence="10">
    <location>
        <begin position="229"/>
        <end position="281"/>
    </location>
</feature>
<proteinExistence type="inferred from homology"/>
<dbReference type="KEGG" id="vha:VIBHAR_05136"/>
<evidence type="ECO:0000313" key="11">
    <source>
        <dbReference type="EMBL" id="ABU73042.1"/>
    </source>
</evidence>
<evidence type="ECO:0000256" key="6">
    <source>
        <dbReference type="SAM" id="Coils"/>
    </source>
</evidence>
<keyword evidence="2" id="KW-1003">Cell membrane</keyword>
<comment type="similarity">
    <text evidence="4">Belongs to the methyl-accepting chemotaxis (MCP) protein family.</text>
</comment>
<comment type="subcellular location">
    <subcellularLocation>
        <location evidence="1">Cell inner membrane</location>
        <topology evidence="1">Multi-pass membrane protein</topology>
    </subcellularLocation>
</comment>
<dbReference type="PATRIC" id="fig|338187.36.peg.4022"/>
<dbReference type="InterPro" id="IPR004090">
    <property type="entry name" value="Chemotax_Me-accpt_rcpt"/>
</dbReference>
<evidence type="ECO:0000259" key="10">
    <source>
        <dbReference type="PROSITE" id="PS50885"/>
    </source>
</evidence>
<dbReference type="GO" id="GO:0004888">
    <property type="term" value="F:transmembrane signaling receptor activity"/>
    <property type="evidence" value="ECO:0007669"/>
    <property type="project" value="InterPro"/>
</dbReference>
<evidence type="ECO:0000259" key="9">
    <source>
        <dbReference type="PROSITE" id="PS50192"/>
    </source>
</evidence>